<dbReference type="RefSeq" id="WP_154269692.1">
    <property type="nucleotide sequence ID" value="NZ_WKJP01000001.1"/>
</dbReference>
<gene>
    <name evidence="1" type="ORF">GJR98_03605</name>
</gene>
<name>A0A6G1YZI0_9EURY</name>
<comment type="caution">
    <text evidence="1">The sequence shown here is derived from an EMBL/GenBank/DDBJ whole genome shotgun (WGS) entry which is preliminary data.</text>
</comment>
<organism evidence="1 2">
    <name type="scientific">Haloferax marinisediminis</name>
    <dbReference type="NCBI Taxonomy" id="2666142"/>
    <lineage>
        <taxon>Archaea</taxon>
        <taxon>Methanobacteriati</taxon>
        <taxon>Methanobacteriota</taxon>
        <taxon>Stenosarchaea group</taxon>
        <taxon>Halobacteria</taxon>
        <taxon>Halobacteriales</taxon>
        <taxon>Haloferacaceae</taxon>
        <taxon>Haloferax</taxon>
    </lineage>
</organism>
<protein>
    <submittedName>
        <fullName evidence="1">Uncharacterized protein</fullName>
    </submittedName>
</protein>
<dbReference type="Proteomes" id="UP000474628">
    <property type="component" value="Unassembled WGS sequence"/>
</dbReference>
<dbReference type="EMBL" id="WKJP01000001">
    <property type="protein sequence ID" value="MRW79807.1"/>
    <property type="molecule type" value="Genomic_DNA"/>
</dbReference>
<sequence length="52" mass="5195">MHRKGALVAGYTICVGGLLLTAQSEMVVALGLVLVALAAGATVLGDGTQNNR</sequence>
<keyword evidence="2" id="KW-1185">Reference proteome</keyword>
<dbReference type="AlphaFoldDB" id="A0A6G1YZI0"/>
<evidence type="ECO:0000313" key="1">
    <source>
        <dbReference type="EMBL" id="MRW79807.1"/>
    </source>
</evidence>
<reference evidence="1 2" key="1">
    <citation type="submission" date="2019-11" db="EMBL/GenBank/DDBJ databases">
        <title>Whole genome sequence of Haloferax sp. MBLA0077.</title>
        <authorList>
            <person name="Seo M.-J."/>
            <person name="Cho E.-S."/>
        </authorList>
    </citation>
    <scope>NUCLEOTIDE SEQUENCE [LARGE SCALE GENOMIC DNA]</scope>
    <source>
        <strain evidence="1 2">MBLA0077</strain>
    </source>
</reference>
<evidence type="ECO:0000313" key="2">
    <source>
        <dbReference type="Proteomes" id="UP000474628"/>
    </source>
</evidence>
<proteinExistence type="predicted"/>
<accession>A0A6G1YZI0</accession>